<evidence type="ECO:0000256" key="1">
    <source>
        <dbReference type="ARBA" id="ARBA00023015"/>
    </source>
</evidence>
<keyword evidence="7" id="KW-1185">Reference proteome</keyword>
<dbReference type="PANTHER" id="PTHR30055">
    <property type="entry name" value="HTH-TYPE TRANSCRIPTIONAL REGULATOR RUTR"/>
    <property type="match status" value="1"/>
</dbReference>
<dbReference type="SUPFAM" id="SSF46689">
    <property type="entry name" value="Homeodomain-like"/>
    <property type="match status" value="1"/>
</dbReference>
<reference evidence="6 7" key="1">
    <citation type="submission" date="2023-11" db="EMBL/GenBank/DDBJ databases">
        <title>Lentzea sokolovensis, sp. nov., Lentzea kristufkii, sp. nov., and Lentzea miocenensis, sp. nov., rare actinobacteria from Sokolov Coal Basin, Miocene lacustrine sediment, Czech Republic.</title>
        <authorList>
            <person name="Lara A."/>
            <person name="Kotroba L."/>
            <person name="Nouioui I."/>
            <person name="Neumann-Schaal M."/>
            <person name="Mast Y."/>
            <person name="Chronakova A."/>
        </authorList>
    </citation>
    <scope>NUCLEOTIDE SEQUENCE [LARGE SCALE GENOMIC DNA]</scope>
    <source>
        <strain evidence="6 7">BCCO 10_0856</strain>
    </source>
</reference>
<dbReference type="Pfam" id="PF00440">
    <property type="entry name" value="TetR_N"/>
    <property type="match status" value="1"/>
</dbReference>
<dbReference type="Proteomes" id="UP001285521">
    <property type="component" value="Unassembled WGS sequence"/>
</dbReference>
<keyword evidence="3" id="KW-0804">Transcription</keyword>
<protein>
    <submittedName>
        <fullName evidence="6">TetR family transcriptional regulator</fullName>
    </submittedName>
</protein>
<dbReference type="InterPro" id="IPR040611">
    <property type="entry name" value="AlkX_C"/>
</dbReference>
<keyword evidence="1" id="KW-0805">Transcription regulation</keyword>
<gene>
    <name evidence="6" type="ORF">SK803_24465</name>
</gene>
<dbReference type="InterPro" id="IPR001647">
    <property type="entry name" value="HTH_TetR"/>
</dbReference>
<organism evidence="6 7">
    <name type="scientific">Lentzea miocenica</name>
    <dbReference type="NCBI Taxonomy" id="3095431"/>
    <lineage>
        <taxon>Bacteria</taxon>
        <taxon>Bacillati</taxon>
        <taxon>Actinomycetota</taxon>
        <taxon>Actinomycetes</taxon>
        <taxon>Pseudonocardiales</taxon>
        <taxon>Pseudonocardiaceae</taxon>
        <taxon>Lentzea</taxon>
    </lineage>
</organism>
<sequence>MVVMSGTSPAAGGQRRQPIIEAAIEMTARTGWAAVTMTRLAEHVGVSRQTVYNEIGSKNALADAMLAHELGRFLTAIGDAFDRHADNLVEAIYDAVRDVLELAGDNLLVRAIASATHGADTELVPLLTTHAETLLADVKAMLAERVEAYRPALTKDQIDVLIDIVTRTVLSHVVQPSGTPAGTADGLAWLASRVLEEPARKPLRYG</sequence>
<feature type="DNA-binding region" description="H-T-H motif" evidence="4">
    <location>
        <begin position="36"/>
        <end position="55"/>
    </location>
</feature>
<dbReference type="Gene3D" id="1.10.357.10">
    <property type="entry name" value="Tetracycline Repressor, domain 2"/>
    <property type="match status" value="1"/>
</dbReference>
<keyword evidence="2 4" id="KW-0238">DNA-binding</keyword>
<evidence type="ECO:0000256" key="3">
    <source>
        <dbReference type="ARBA" id="ARBA00023163"/>
    </source>
</evidence>
<name>A0ABU4T5M7_9PSEU</name>
<dbReference type="Pfam" id="PF18556">
    <property type="entry name" value="TetR_C_35"/>
    <property type="match status" value="1"/>
</dbReference>
<dbReference type="PANTHER" id="PTHR30055:SF234">
    <property type="entry name" value="HTH-TYPE TRANSCRIPTIONAL REGULATOR BETI"/>
    <property type="match status" value="1"/>
</dbReference>
<evidence type="ECO:0000256" key="2">
    <source>
        <dbReference type="ARBA" id="ARBA00023125"/>
    </source>
</evidence>
<evidence type="ECO:0000313" key="7">
    <source>
        <dbReference type="Proteomes" id="UP001285521"/>
    </source>
</evidence>
<dbReference type="EMBL" id="JAXAVW010000020">
    <property type="protein sequence ID" value="MDX8033384.1"/>
    <property type="molecule type" value="Genomic_DNA"/>
</dbReference>
<evidence type="ECO:0000256" key="4">
    <source>
        <dbReference type="PROSITE-ProRule" id="PRU00335"/>
    </source>
</evidence>
<comment type="caution">
    <text evidence="6">The sequence shown here is derived from an EMBL/GenBank/DDBJ whole genome shotgun (WGS) entry which is preliminary data.</text>
</comment>
<dbReference type="InterPro" id="IPR009057">
    <property type="entry name" value="Homeodomain-like_sf"/>
</dbReference>
<reference evidence="6 7" key="2">
    <citation type="submission" date="2023-11" db="EMBL/GenBank/DDBJ databases">
        <authorList>
            <person name="Lara A.C."/>
            <person name="Chronakova A."/>
        </authorList>
    </citation>
    <scope>NUCLEOTIDE SEQUENCE [LARGE SCALE GENOMIC DNA]</scope>
    <source>
        <strain evidence="6 7">BCCO 10_0856</strain>
    </source>
</reference>
<evidence type="ECO:0000313" key="6">
    <source>
        <dbReference type="EMBL" id="MDX8033384.1"/>
    </source>
</evidence>
<proteinExistence type="predicted"/>
<dbReference type="PROSITE" id="PS50977">
    <property type="entry name" value="HTH_TETR_2"/>
    <property type="match status" value="1"/>
</dbReference>
<dbReference type="InterPro" id="IPR050109">
    <property type="entry name" value="HTH-type_TetR-like_transc_reg"/>
</dbReference>
<feature type="domain" description="HTH tetR-type" evidence="5">
    <location>
        <begin position="13"/>
        <end position="73"/>
    </location>
</feature>
<accession>A0ABU4T5M7</accession>
<dbReference type="PRINTS" id="PR00455">
    <property type="entry name" value="HTHTETR"/>
</dbReference>
<evidence type="ECO:0000259" key="5">
    <source>
        <dbReference type="PROSITE" id="PS50977"/>
    </source>
</evidence>